<name>A0AAV5W8W8_9BILA</name>
<proteinExistence type="predicted"/>
<dbReference type="EMBL" id="BTSY01000005">
    <property type="protein sequence ID" value="GMT28252.1"/>
    <property type="molecule type" value="Genomic_DNA"/>
</dbReference>
<comment type="caution">
    <text evidence="1">The sequence shown here is derived from an EMBL/GenBank/DDBJ whole genome shotgun (WGS) entry which is preliminary data.</text>
</comment>
<organism evidence="1 2">
    <name type="scientific">Pristionchus fissidentatus</name>
    <dbReference type="NCBI Taxonomy" id="1538716"/>
    <lineage>
        <taxon>Eukaryota</taxon>
        <taxon>Metazoa</taxon>
        <taxon>Ecdysozoa</taxon>
        <taxon>Nematoda</taxon>
        <taxon>Chromadorea</taxon>
        <taxon>Rhabditida</taxon>
        <taxon>Rhabditina</taxon>
        <taxon>Diplogasteromorpha</taxon>
        <taxon>Diplogasteroidea</taxon>
        <taxon>Neodiplogasteridae</taxon>
        <taxon>Pristionchus</taxon>
    </lineage>
</organism>
<gene>
    <name evidence="1" type="ORF">PFISCL1PPCAC_19549</name>
</gene>
<dbReference type="AlphaFoldDB" id="A0AAV5W8W8"/>
<evidence type="ECO:0000313" key="1">
    <source>
        <dbReference type="EMBL" id="GMT28252.1"/>
    </source>
</evidence>
<dbReference type="Proteomes" id="UP001432322">
    <property type="component" value="Unassembled WGS sequence"/>
</dbReference>
<sequence>NSRMPSPEKVVSRPSPYPLRDRSKKPLPFEVPVWASEKTYNTCIVDCFLSMLQCAKWQNPMFSSFVKGQSKFTKACKEFLDSQKGDMENRKEIFIGKLFKADKAGEFNLEGEEMDVILDKAKEASTISVSSHCSRCNKKRTSTKDYFYGGRTPGRSPADMMFDSIAKADRRHRCDDPTHCTGAEKVVDLSVTDETWMIPIDLSQGDLKANKISVLPHAIEIAGTMFRLTGVSLYSPGHYTCVLHDKIDWFYYDGIIQPALKRSKDIKTLVFDPICKIKIAYYLRSIE</sequence>
<evidence type="ECO:0000313" key="2">
    <source>
        <dbReference type="Proteomes" id="UP001432322"/>
    </source>
</evidence>
<feature type="non-terminal residue" evidence="1">
    <location>
        <position position="1"/>
    </location>
</feature>
<protein>
    <recommendedName>
        <fullName evidence="3">USP domain-containing protein</fullName>
    </recommendedName>
</protein>
<evidence type="ECO:0008006" key="3">
    <source>
        <dbReference type="Google" id="ProtNLM"/>
    </source>
</evidence>
<keyword evidence="2" id="KW-1185">Reference proteome</keyword>
<reference evidence="1" key="1">
    <citation type="submission" date="2023-10" db="EMBL/GenBank/DDBJ databases">
        <title>Genome assembly of Pristionchus species.</title>
        <authorList>
            <person name="Yoshida K."/>
            <person name="Sommer R.J."/>
        </authorList>
    </citation>
    <scope>NUCLEOTIDE SEQUENCE</scope>
    <source>
        <strain evidence="1">RS5133</strain>
    </source>
</reference>
<accession>A0AAV5W8W8</accession>